<dbReference type="Proteomes" id="UP001501509">
    <property type="component" value="Unassembled WGS sequence"/>
</dbReference>
<comment type="caution">
    <text evidence="1">The sequence shown here is derived from an EMBL/GenBank/DDBJ whole genome shotgun (WGS) entry which is preliminary data.</text>
</comment>
<organism evidence="1 2">
    <name type="scientific">Actinomadura fulvescens</name>
    <dbReference type="NCBI Taxonomy" id="46160"/>
    <lineage>
        <taxon>Bacteria</taxon>
        <taxon>Bacillati</taxon>
        <taxon>Actinomycetota</taxon>
        <taxon>Actinomycetes</taxon>
        <taxon>Streptosporangiales</taxon>
        <taxon>Thermomonosporaceae</taxon>
        <taxon>Actinomadura</taxon>
    </lineage>
</organism>
<reference evidence="1 2" key="1">
    <citation type="journal article" date="2019" name="Int. J. Syst. Evol. Microbiol.">
        <title>The Global Catalogue of Microorganisms (GCM) 10K type strain sequencing project: providing services to taxonomists for standard genome sequencing and annotation.</title>
        <authorList>
            <consortium name="The Broad Institute Genomics Platform"/>
            <consortium name="The Broad Institute Genome Sequencing Center for Infectious Disease"/>
            <person name="Wu L."/>
            <person name="Ma J."/>
        </authorList>
    </citation>
    <scope>NUCLEOTIDE SEQUENCE [LARGE SCALE GENOMIC DNA]</scope>
    <source>
        <strain evidence="1 2">JCM 6833</strain>
    </source>
</reference>
<protein>
    <recommendedName>
        <fullName evidence="3">DUF3168 domain-containing protein</fullName>
    </recommendedName>
</protein>
<sequence length="125" mass="13366">MVLVFPDVEALICAHLTPILGVPVRTRVPDPRPARWVQVRRVGGTLVDHVRDRARLDVFAWGTGDADANDLGAAARAALHAAAGTVIGGVPCYAVEEFLGPRRADDPLTGAPRVWLTVQLSLRAT</sequence>
<dbReference type="EMBL" id="BAAATD010000009">
    <property type="protein sequence ID" value="GAA2618746.1"/>
    <property type="molecule type" value="Genomic_DNA"/>
</dbReference>
<gene>
    <name evidence="1" type="ORF">GCM10010411_62840</name>
</gene>
<evidence type="ECO:0000313" key="1">
    <source>
        <dbReference type="EMBL" id="GAA2618746.1"/>
    </source>
</evidence>
<dbReference type="RefSeq" id="WP_344546098.1">
    <property type="nucleotide sequence ID" value="NZ_BAAATD010000009.1"/>
</dbReference>
<evidence type="ECO:0000313" key="2">
    <source>
        <dbReference type="Proteomes" id="UP001501509"/>
    </source>
</evidence>
<evidence type="ECO:0008006" key="3">
    <source>
        <dbReference type="Google" id="ProtNLM"/>
    </source>
</evidence>
<accession>A0ABN3Q6Z6</accession>
<name>A0ABN3Q6Z6_9ACTN</name>
<keyword evidence="2" id="KW-1185">Reference proteome</keyword>
<proteinExistence type="predicted"/>